<dbReference type="RefSeq" id="WP_303498423.1">
    <property type="nucleotide sequence ID" value="NZ_JAUOPU010000002.1"/>
</dbReference>
<protein>
    <submittedName>
        <fullName evidence="6">Sulfatase-like hydrolase/transferase</fullName>
    </submittedName>
</protein>
<evidence type="ECO:0000256" key="4">
    <source>
        <dbReference type="SAM" id="SignalP"/>
    </source>
</evidence>
<dbReference type="EMBL" id="JAUOPU010000002">
    <property type="protein sequence ID" value="MDO6541593.1"/>
    <property type="molecule type" value="Genomic_DNA"/>
</dbReference>
<dbReference type="InterPro" id="IPR019546">
    <property type="entry name" value="TAT_signal_bac_arc"/>
</dbReference>
<evidence type="ECO:0000256" key="1">
    <source>
        <dbReference type="ARBA" id="ARBA00008779"/>
    </source>
</evidence>
<dbReference type="InterPro" id="IPR051849">
    <property type="entry name" value="GAG-degrading_sulfatase"/>
</dbReference>
<dbReference type="AlphaFoldDB" id="A0AAW7Y3R1"/>
<evidence type="ECO:0000313" key="6">
    <source>
        <dbReference type="EMBL" id="MDO6541593.1"/>
    </source>
</evidence>
<evidence type="ECO:0000313" key="7">
    <source>
        <dbReference type="Proteomes" id="UP001170624"/>
    </source>
</evidence>
<comment type="similarity">
    <text evidence="1">Belongs to the sulfatase family.</text>
</comment>
<evidence type="ECO:0000256" key="2">
    <source>
        <dbReference type="ARBA" id="ARBA00022729"/>
    </source>
</evidence>
<feature type="signal peptide" evidence="4">
    <location>
        <begin position="1"/>
        <end position="26"/>
    </location>
</feature>
<dbReference type="Pfam" id="PF00884">
    <property type="entry name" value="Sulfatase"/>
    <property type="match status" value="1"/>
</dbReference>
<comment type="caution">
    <text evidence="6">The sequence shown here is derived from an EMBL/GenBank/DDBJ whole genome shotgun (WGS) entry which is preliminary data.</text>
</comment>
<dbReference type="PROSITE" id="PS00523">
    <property type="entry name" value="SULFATASE_1"/>
    <property type="match status" value="1"/>
</dbReference>
<organism evidence="6 7">
    <name type="scientific">Photobacterium sanguinicancri</name>
    <dbReference type="NCBI Taxonomy" id="875932"/>
    <lineage>
        <taxon>Bacteria</taxon>
        <taxon>Pseudomonadati</taxon>
        <taxon>Pseudomonadota</taxon>
        <taxon>Gammaproteobacteria</taxon>
        <taxon>Vibrionales</taxon>
        <taxon>Vibrionaceae</taxon>
        <taxon>Photobacterium</taxon>
    </lineage>
</organism>
<dbReference type="PROSITE" id="PS51318">
    <property type="entry name" value="TAT"/>
    <property type="match status" value="1"/>
</dbReference>
<evidence type="ECO:0000256" key="3">
    <source>
        <dbReference type="ARBA" id="ARBA00022801"/>
    </source>
</evidence>
<sequence>MSITRRRFMKGAAVSGALAATSPVQAFSQSNQAVALNTPTNPKNILIITADQLAKKAVAGYGNTFVKTPAIDSLIRRGHRFEEAYCAFPLCAPSRASFWTGKLPHQTGVYANSSPNIPQSMPTLGQIFTRAGYECVHFGKQHDYGSLDGFKRAQQVEKELASNNAFPVNYDSREDVYCLEESVKYLKEYDGKKPFMMAVEFNNPHNICGWVGAFEGEHGDVEGIDELPPLPDNFDTEADLMTRSKSVQYSCCTHNRTRQSTQWNALNFRQYLKAYYHYTQLADECIEQVLETLRQRGLEDETLVVFFSDHGDSMGAHRLVTKMNWFYQETTNVPLVFSGPGITARQTHNELVSLCDLLPTLCDYVGIAPPAQLYGRSLLPLLRGEKVENWRQEVVSQWHTNREMTIQPGRMMRTERYKYIVYQEDNDEELYDLLTDPGEKKNLSKMSEFYPLLTQMRAQFKSYLAEQVDPFLTQEAVIDQRWRAHPVGYKHHKGDSSIDLYLRNIRPLEKQQDYAAVEKAKREVIAKARASTCKV</sequence>
<dbReference type="SUPFAM" id="SSF53649">
    <property type="entry name" value="Alkaline phosphatase-like"/>
    <property type="match status" value="1"/>
</dbReference>
<dbReference type="InterPro" id="IPR000917">
    <property type="entry name" value="Sulfatase_N"/>
</dbReference>
<name>A0AAW7Y3R1_9GAMM</name>
<keyword evidence="2 4" id="KW-0732">Signal</keyword>
<accession>A0AAW7Y3R1</accession>
<gene>
    <name evidence="6" type="ORF">Q4568_03565</name>
</gene>
<dbReference type="PANTHER" id="PTHR46615">
    <property type="entry name" value="ARYLSULFATASE K"/>
    <property type="match status" value="1"/>
</dbReference>
<evidence type="ECO:0000259" key="5">
    <source>
        <dbReference type="Pfam" id="PF00884"/>
    </source>
</evidence>
<dbReference type="Proteomes" id="UP001170624">
    <property type="component" value="Unassembled WGS sequence"/>
</dbReference>
<dbReference type="GO" id="GO:0015024">
    <property type="term" value="F:glucuronate-2-sulfatase activity"/>
    <property type="evidence" value="ECO:0007669"/>
    <property type="project" value="TreeGrafter"/>
</dbReference>
<feature type="domain" description="Sulfatase N-terminal" evidence="5">
    <location>
        <begin position="43"/>
        <end position="367"/>
    </location>
</feature>
<reference evidence="6" key="1">
    <citation type="submission" date="2023-07" db="EMBL/GenBank/DDBJ databases">
        <title>Genome content predicts the carbon catabolic preferences of heterotrophic bacteria.</title>
        <authorList>
            <person name="Gralka M."/>
        </authorList>
    </citation>
    <scope>NUCLEOTIDE SEQUENCE</scope>
    <source>
        <strain evidence="6">G2M05</strain>
    </source>
</reference>
<dbReference type="NCBIfam" id="TIGR01409">
    <property type="entry name" value="TAT_signal_seq"/>
    <property type="match status" value="1"/>
</dbReference>
<dbReference type="InterPro" id="IPR017850">
    <property type="entry name" value="Alkaline_phosphatase_core_sf"/>
</dbReference>
<dbReference type="PANTHER" id="PTHR46615:SF1">
    <property type="entry name" value="ARYLSULFATASE K"/>
    <property type="match status" value="1"/>
</dbReference>
<dbReference type="Gene3D" id="3.40.720.10">
    <property type="entry name" value="Alkaline Phosphatase, subunit A"/>
    <property type="match status" value="1"/>
</dbReference>
<keyword evidence="3 6" id="KW-0378">Hydrolase</keyword>
<dbReference type="InterPro" id="IPR006311">
    <property type="entry name" value="TAT_signal"/>
</dbReference>
<dbReference type="InterPro" id="IPR024607">
    <property type="entry name" value="Sulfatase_CS"/>
</dbReference>
<proteinExistence type="inferred from homology"/>
<feature type="chain" id="PRO_5043868859" evidence="4">
    <location>
        <begin position="27"/>
        <end position="535"/>
    </location>
</feature>
<dbReference type="GO" id="GO:0004065">
    <property type="term" value="F:arylsulfatase activity"/>
    <property type="evidence" value="ECO:0007669"/>
    <property type="project" value="TreeGrafter"/>
</dbReference>